<dbReference type="WBParaSite" id="MBELARI_LOCUS2733">
    <property type="protein sequence ID" value="MBELARI_LOCUS2733"/>
    <property type="gene ID" value="MBELARI_LOCUS2733"/>
</dbReference>
<protein>
    <recommendedName>
        <fullName evidence="2">BPTI/Kunitz inhibitor domain-containing protein</fullName>
    </recommendedName>
</protein>
<dbReference type="CDD" id="cd22593">
    <property type="entry name" value="Kunitz_conkunitzin"/>
    <property type="match status" value="2"/>
</dbReference>
<dbReference type="Gene3D" id="4.10.410.10">
    <property type="entry name" value="Pancreatic trypsin inhibitor Kunitz domain"/>
    <property type="match status" value="4"/>
</dbReference>
<dbReference type="PANTHER" id="PTHR46339:SF8">
    <property type="entry name" value="BPTI_KUNITZ INHIBITOR DOMAIN-CONTAINING PROTEIN"/>
    <property type="match status" value="1"/>
</dbReference>
<dbReference type="PROSITE" id="PS50279">
    <property type="entry name" value="BPTI_KUNITZ_2"/>
    <property type="match status" value="4"/>
</dbReference>
<accession>A0AAF3F9W0</accession>
<evidence type="ECO:0000259" key="2">
    <source>
        <dbReference type="PROSITE" id="PS50279"/>
    </source>
</evidence>
<dbReference type="Pfam" id="PF00014">
    <property type="entry name" value="Kunitz_BPTI"/>
    <property type="match status" value="4"/>
</dbReference>
<dbReference type="Pfam" id="PF01683">
    <property type="entry name" value="EB"/>
    <property type="match status" value="2"/>
</dbReference>
<feature type="domain" description="BPTI/Kunitz inhibitor" evidence="2">
    <location>
        <begin position="378"/>
        <end position="430"/>
    </location>
</feature>
<feature type="domain" description="BPTI/Kunitz inhibitor" evidence="2">
    <location>
        <begin position="485"/>
        <end position="537"/>
    </location>
</feature>
<dbReference type="GO" id="GO:0004867">
    <property type="term" value="F:serine-type endopeptidase inhibitor activity"/>
    <property type="evidence" value="ECO:0007669"/>
    <property type="project" value="InterPro"/>
</dbReference>
<dbReference type="InterPro" id="IPR002223">
    <property type="entry name" value="Kunitz_BPTI"/>
</dbReference>
<dbReference type="PROSITE" id="PS00280">
    <property type="entry name" value="BPTI_KUNITZ_1"/>
    <property type="match status" value="2"/>
</dbReference>
<dbReference type="InterPro" id="IPR053014">
    <property type="entry name" value="Cuticle_assoc_divergent"/>
</dbReference>
<dbReference type="InterPro" id="IPR036880">
    <property type="entry name" value="Kunitz_BPTI_sf"/>
</dbReference>
<feature type="compositionally biased region" description="Basic and acidic residues" evidence="1">
    <location>
        <begin position="671"/>
        <end position="680"/>
    </location>
</feature>
<proteinExistence type="predicted"/>
<feature type="domain" description="BPTI/Kunitz inhibitor" evidence="2">
    <location>
        <begin position="298"/>
        <end position="332"/>
    </location>
</feature>
<feature type="compositionally biased region" description="Polar residues" evidence="1">
    <location>
        <begin position="685"/>
        <end position="701"/>
    </location>
</feature>
<dbReference type="SUPFAM" id="SSF57362">
    <property type="entry name" value="BPTI-like"/>
    <property type="match status" value="4"/>
</dbReference>
<dbReference type="CDD" id="cd00109">
    <property type="entry name" value="Kunitz-type"/>
    <property type="match status" value="1"/>
</dbReference>
<dbReference type="SMART" id="SM00131">
    <property type="entry name" value="KU"/>
    <property type="match status" value="4"/>
</dbReference>
<evidence type="ECO:0000313" key="4">
    <source>
        <dbReference type="WBParaSite" id="MBELARI_LOCUS2733"/>
    </source>
</evidence>
<feature type="domain" description="BPTI/Kunitz inhibitor" evidence="2">
    <location>
        <begin position="158"/>
        <end position="212"/>
    </location>
</feature>
<dbReference type="InterPro" id="IPR006149">
    <property type="entry name" value="EB_dom"/>
</dbReference>
<dbReference type="SMART" id="SM00289">
    <property type="entry name" value="WR1"/>
    <property type="match status" value="5"/>
</dbReference>
<dbReference type="AlphaFoldDB" id="A0AAF3F9W0"/>
<evidence type="ECO:0000313" key="3">
    <source>
        <dbReference type="Proteomes" id="UP000887575"/>
    </source>
</evidence>
<sequence length="769" mass="85461">MFKTSSESRLVGESCRRNTDCVSGAYCETGRCRCLGNYVEMKDHCWRSGVNPEESGCTYDVQCDAIWPGSFCQYSICKCPLGKMVAATREGAVCHSPGECPTGSVSSALLNRNSLSLANCYFFDGEDRRAGKFIGCDDYPEVHECIEGLCCPTRALTCIQPADPGDGGNETSIVTPRWYYDSITGSCQQFNYSGQGGNSNNFLTKQQCESYCEARCARGQPQLDFTVQDSDPLASLTLLCQRDSDCDEDRFSCQTRSSTSSCCPKAEFICSEHGGLLGEQVDLTSSVSTTIPFSAGEWYWDDNERRCRTFQYLGQGGNFNNFLSEQHCLGYCTKALCPYGTPLRISSGSLIECSVSSQCPRSHQCVSGACCPTSATICNQPLSEGVNCLSEEVPRFWFDSSTGSCQQFSYRGCQGNANNFHTHRECQTFCSQIEEEPKCVVGEALRLESGRFWKCGVRGVTCPNQYECLFDGNQHGCCPTQAYTCSQMPDEGRSCSPGISIRWFYDNKHAQCRSFSYRGCDGNSNNFASQKDCEDYCVQKLKCPPPYTNPFEAPQFCSPQYKSCQEEHECVSVTSSNHVCCAPQCLIILEKGLVSKRVMASSGEPRRCDSKLPCDRGSMCRFSEVLWLDICCRPSEERIVSEENSEESMSARRASNPFEELDPQIEFQSDQESRRQERPKLALKGSTNRRGNKQPTKCKLSYSNGETISDECKKVVFPGEDGCDDGHPCTGQSRCVQGKCFCHPRAVLFNKMCYWKCPLSYRNASGICV</sequence>
<dbReference type="Proteomes" id="UP000887575">
    <property type="component" value="Unassembled WGS sequence"/>
</dbReference>
<evidence type="ECO:0000256" key="1">
    <source>
        <dbReference type="SAM" id="MobiDB-lite"/>
    </source>
</evidence>
<dbReference type="InterPro" id="IPR006150">
    <property type="entry name" value="Cys_repeat_1"/>
</dbReference>
<organism evidence="3 4">
    <name type="scientific">Mesorhabditis belari</name>
    <dbReference type="NCBI Taxonomy" id="2138241"/>
    <lineage>
        <taxon>Eukaryota</taxon>
        <taxon>Metazoa</taxon>
        <taxon>Ecdysozoa</taxon>
        <taxon>Nematoda</taxon>
        <taxon>Chromadorea</taxon>
        <taxon>Rhabditida</taxon>
        <taxon>Rhabditina</taxon>
        <taxon>Rhabditomorpha</taxon>
        <taxon>Rhabditoidea</taxon>
        <taxon>Rhabditidae</taxon>
        <taxon>Mesorhabditinae</taxon>
        <taxon>Mesorhabditis</taxon>
    </lineage>
</organism>
<feature type="region of interest" description="Disordered" evidence="1">
    <location>
        <begin position="642"/>
        <end position="701"/>
    </location>
</feature>
<dbReference type="InterPro" id="IPR020901">
    <property type="entry name" value="Prtase_inh_Kunz-CS"/>
</dbReference>
<keyword evidence="3" id="KW-1185">Reference proteome</keyword>
<name>A0AAF3F9W0_9BILA</name>
<dbReference type="PANTHER" id="PTHR46339">
    <property type="entry name" value="PROTEIN CBG15282-RELATED"/>
    <property type="match status" value="1"/>
</dbReference>
<reference evidence="4" key="1">
    <citation type="submission" date="2024-02" db="UniProtKB">
        <authorList>
            <consortium name="WormBaseParasite"/>
        </authorList>
    </citation>
    <scope>IDENTIFICATION</scope>
</reference>